<keyword evidence="1" id="KW-0812">Transmembrane</keyword>
<feature type="transmembrane region" description="Helical" evidence="1">
    <location>
        <begin position="281"/>
        <end position="301"/>
    </location>
</feature>
<accession>A0A2R6BSB9</accession>
<feature type="transmembrane region" description="Helical" evidence="1">
    <location>
        <begin position="101"/>
        <end position="119"/>
    </location>
</feature>
<evidence type="ECO:0000256" key="1">
    <source>
        <dbReference type="SAM" id="Phobius"/>
    </source>
</evidence>
<comment type="caution">
    <text evidence="2">The sequence shown here is derived from an EMBL/GenBank/DDBJ whole genome shotgun (WGS) entry which is preliminary data.</text>
</comment>
<protein>
    <submittedName>
        <fullName evidence="2">Uncharacterized protein</fullName>
    </submittedName>
</protein>
<organism evidence="2 3">
    <name type="scientific">Candidatus Marsarchaeota G2 archaeon ECH_B_1</name>
    <dbReference type="NCBI Taxonomy" id="1978159"/>
    <lineage>
        <taxon>Archaea</taxon>
        <taxon>Candidatus Marsarchaeota</taxon>
        <taxon>Candidatus Marsarchaeota group 2</taxon>
    </lineage>
</organism>
<dbReference type="AlphaFoldDB" id="A0A2R6BSB9"/>
<dbReference type="Proteomes" id="UP000241120">
    <property type="component" value="Unassembled WGS sequence"/>
</dbReference>
<keyword evidence="1" id="KW-1133">Transmembrane helix</keyword>
<feature type="transmembrane region" description="Helical" evidence="1">
    <location>
        <begin position="131"/>
        <end position="151"/>
    </location>
</feature>
<feature type="transmembrane region" description="Helical" evidence="1">
    <location>
        <begin position="247"/>
        <end position="269"/>
    </location>
</feature>
<sequence length="304" mass="32222">MPLFWIILALTALYTWLSAHTRYKWAPLLCVTLLLIVPRFFPPSALGIYAIVITQLTDSYTLALSLRAKVKGTPFLTLAKGIPLLVLGSFLLLFFGCGIALLTYSLGALLTALFILGVLPPLRHMAVATRVGSIILLSISAFGLPALITHLKSEATGSTRVEPSASLSGYDTLSGHGCCDAPRDTNLSALGGVGLENAGSQASYRGGPRPDKPLRYGVEHGLLLGYALVGGLLNLSVAFLKFPPSSFPLSVLVAALAGASIGKAAATTLSLTRRHEPYTKVYGFVLIALALVSFHFYPAILRSI</sequence>
<keyword evidence="1" id="KW-0472">Membrane</keyword>
<reference evidence="2 3" key="1">
    <citation type="submission" date="2017-04" db="EMBL/GenBank/DDBJ databases">
        <title>Novel microbial lineages endemic to geothermal iron-oxide mats fill important gaps in the evolutionary history of Archaea.</title>
        <authorList>
            <person name="Jay Z.J."/>
            <person name="Beam J.P."/>
            <person name="Dlakic M."/>
            <person name="Rusch D.B."/>
            <person name="Kozubal M.A."/>
            <person name="Inskeep W.P."/>
        </authorList>
    </citation>
    <scope>NUCLEOTIDE SEQUENCE [LARGE SCALE GENOMIC DNA]</scope>
    <source>
        <strain evidence="2">ECH_B_1</strain>
    </source>
</reference>
<evidence type="ECO:0000313" key="3">
    <source>
        <dbReference type="Proteomes" id="UP000241120"/>
    </source>
</evidence>
<feature type="transmembrane region" description="Helical" evidence="1">
    <location>
        <begin position="221"/>
        <end position="240"/>
    </location>
</feature>
<gene>
    <name evidence="2" type="ORF">B9Q05_08785</name>
</gene>
<evidence type="ECO:0000313" key="2">
    <source>
        <dbReference type="EMBL" id="PSO01526.1"/>
    </source>
</evidence>
<name>A0A2R6BSB9_9ARCH</name>
<proteinExistence type="predicted"/>
<feature type="transmembrane region" description="Helical" evidence="1">
    <location>
        <begin position="75"/>
        <end position="95"/>
    </location>
</feature>
<dbReference type="EMBL" id="NEXG01000020">
    <property type="protein sequence ID" value="PSO01526.1"/>
    <property type="molecule type" value="Genomic_DNA"/>
</dbReference>